<dbReference type="AlphaFoldDB" id="A0A1G9UNB4"/>
<evidence type="ECO:0000313" key="2">
    <source>
        <dbReference type="Proteomes" id="UP000199544"/>
    </source>
</evidence>
<dbReference type="RefSeq" id="WP_090233042.1">
    <property type="nucleotide sequence ID" value="NZ_FNHW01000001.1"/>
</dbReference>
<accession>A0A1G9UNB4</accession>
<dbReference type="Proteomes" id="UP000199544">
    <property type="component" value="Unassembled WGS sequence"/>
</dbReference>
<sequence>MKKILACLVLSLMVYGCNDKEAIKEEKSSPPTASAQGVKPAAKNEAWDFGDRFSDFNFMPKKFDVKVRNQKLILDLDYTISDKLDSYHKESSFHMESDIQKVL</sequence>
<evidence type="ECO:0000313" key="1">
    <source>
        <dbReference type="EMBL" id="SDM61347.1"/>
    </source>
</evidence>
<dbReference type="STRING" id="459525.SAMN04488137_1030"/>
<gene>
    <name evidence="1" type="ORF">SAMN04488137_1030</name>
</gene>
<organism evidence="1 2">
    <name type="scientific">Fictibacillus solisalsi</name>
    <dbReference type="NCBI Taxonomy" id="459525"/>
    <lineage>
        <taxon>Bacteria</taxon>
        <taxon>Bacillati</taxon>
        <taxon>Bacillota</taxon>
        <taxon>Bacilli</taxon>
        <taxon>Bacillales</taxon>
        <taxon>Fictibacillaceae</taxon>
        <taxon>Fictibacillus</taxon>
    </lineage>
</organism>
<dbReference type="EMBL" id="FNHW01000001">
    <property type="protein sequence ID" value="SDM61347.1"/>
    <property type="molecule type" value="Genomic_DNA"/>
</dbReference>
<keyword evidence="2" id="KW-1185">Reference proteome</keyword>
<reference evidence="2" key="1">
    <citation type="submission" date="2016-10" db="EMBL/GenBank/DDBJ databases">
        <authorList>
            <person name="Varghese N."/>
            <person name="Submissions S."/>
        </authorList>
    </citation>
    <scope>NUCLEOTIDE SEQUENCE [LARGE SCALE GENOMIC DNA]</scope>
    <source>
        <strain evidence="2">CGMCC 1.6854</strain>
    </source>
</reference>
<name>A0A1G9UNB4_9BACL</name>
<protein>
    <submittedName>
        <fullName evidence="1">Uncharacterized protein</fullName>
    </submittedName>
</protein>
<proteinExistence type="predicted"/>
<dbReference type="PROSITE" id="PS51257">
    <property type="entry name" value="PROKAR_LIPOPROTEIN"/>
    <property type="match status" value="1"/>
</dbReference>